<keyword evidence="1" id="KW-0328">Glycosyltransferase</keyword>
<evidence type="ECO:0000313" key="4">
    <source>
        <dbReference type="Proteomes" id="UP000184404"/>
    </source>
</evidence>
<dbReference type="STRING" id="1123243.SAMN02745190_01516"/>
<name>A0A1M4XKE4_9FIRM</name>
<dbReference type="PANTHER" id="PTHR30160:SF1">
    <property type="entry name" value="LIPOPOLYSACCHARIDE 1,2-N-ACETYLGLUCOSAMINETRANSFERASE-RELATED"/>
    <property type="match status" value="1"/>
</dbReference>
<dbReference type="InterPro" id="IPR051199">
    <property type="entry name" value="LPS_LOS_Heptosyltrfase"/>
</dbReference>
<dbReference type="PANTHER" id="PTHR30160">
    <property type="entry name" value="TETRAACYLDISACCHARIDE 4'-KINASE-RELATED"/>
    <property type="match status" value="1"/>
</dbReference>
<dbReference type="GO" id="GO:0008713">
    <property type="term" value="F:ADP-heptose-lipopolysaccharide heptosyltransferase activity"/>
    <property type="evidence" value="ECO:0007669"/>
    <property type="project" value="TreeGrafter"/>
</dbReference>
<sequence length="399" mass="44752">MDYKNILVINLMHIGDLMLATPVLRTLRANYPDARITLLADKKLRDLVEFNPHIDECMLIDKKGEDDRLGAFIRYIGKVRAKHFDLVINLHRNERASALAAFSGAKHIVGYSKPGFSLFFDKVMQNPSVAHHIGQGPFQLFPPHKYVPGWKHQVTAHIEVLKEAVGVTIIDDGGLEMQLPPGAEEKAAALWEEHFDRDEKVVAFNIGASWETKRWPDSYFAKCADNLISRGYAVAFFGGPMDTEFVESCVSQMKEKDSPRIHVFTGKVSLGVLAGMLRRCVLFLTTDSGPMHIGVAMNVPIVTMFGASPVPGFYPYDEKDVLIKAPEPCHPCGIHKCPHEGETNLGCMKHMPPKLIMKYVDELLEKYEDKVGNMPSHYGKYQCRVIEPTMDEAVAAMDR</sequence>
<dbReference type="GO" id="GO:0009244">
    <property type="term" value="P:lipopolysaccharide core region biosynthetic process"/>
    <property type="evidence" value="ECO:0007669"/>
    <property type="project" value="TreeGrafter"/>
</dbReference>
<keyword evidence="2 3" id="KW-0808">Transferase</keyword>
<dbReference type="Pfam" id="PF01075">
    <property type="entry name" value="Glyco_transf_9"/>
    <property type="match status" value="1"/>
</dbReference>
<proteinExistence type="predicted"/>
<dbReference type="InterPro" id="IPR002201">
    <property type="entry name" value="Glyco_trans_9"/>
</dbReference>
<dbReference type="Proteomes" id="UP000184404">
    <property type="component" value="Unassembled WGS sequence"/>
</dbReference>
<accession>A0A1M4XKE4</accession>
<dbReference type="AlphaFoldDB" id="A0A1M4XKE4"/>
<reference evidence="3 4" key="1">
    <citation type="submission" date="2016-11" db="EMBL/GenBank/DDBJ databases">
        <authorList>
            <person name="Jaros S."/>
            <person name="Januszkiewicz K."/>
            <person name="Wedrychowicz H."/>
        </authorList>
    </citation>
    <scope>NUCLEOTIDE SEQUENCE [LARGE SCALE GENOMIC DNA]</scope>
    <source>
        <strain evidence="3 4">DSM 10502</strain>
    </source>
</reference>
<evidence type="ECO:0000313" key="3">
    <source>
        <dbReference type="EMBL" id="SHE93886.1"/>
    </source>
</evidence>
<dbReference type="Gene3D" id="3.40.50.2000">
    <property type="entry name" value="Glycogen Phosphorylase B"/>
    <property type="match status" value="2"/>
</dbReference>
<dbReference type="EMBL" id="FQUG01000005">
    <property type="protein sequence ID" value="SHE93886.1"/>
    <property type="molecule type" value="Genomic_DNA"/>
</dbReference>
<dbReference type="SUPFAM" id="SSF53756">
    <property type="entry name" value="UDP-Glycosyltransferase/glycogen phosphorylase"/>
    <property type="match status" value="1"/>
</dbReference>
<organism evidence="3 4">
    <name type="scientific">Schwartzia succinivorans DSM 10502</name>
    <dbReference type="NCBI Taxonomy" id="1123243"/>
    <lineage>
        <taxon>Bacteria</taxon>
        <taxon>Bacillati</taxon>
        <taxon>Bacillota</taxon>
        <taxon>Negativicutes</taxon>
        <taxon>Selenomonadales</taxon>
        <taxon>Selenomonadaceae</taxon>
        <taxon>Schwartzia</taxon>
    </lineage>
</organism>
<gene>
    <name evidence="3" type="ORF">SAMN02745190_01516</name>
</gene>
<protein>
    <submittedName>
        <fullName evidence="3">Heptosyltransferase-2</fullName>
    </submittedName>
</protein>
<dbReference type="GO" id="GO:0005829">
    <property type="term" value="C:cytosol"/>
    <property type="evidence" value="ECO:0007669"/>
    <property type="project" value="TreeGrafter"/>
</dbReference>
<evidence type="ECO:0000256" key="2">
    <source>
        <dbReference type="ARBA" id="ARBA00022679"/>
    </source>
</evidence>
<dbReference type="CDD" id="cd03789">
    <property type="entry name" value="GT9_LPS_heptosyltransferase"/>
    <property type="match status" value="1"/>
</dbReference>
<dbReference type="RefSeq" id="WP_407695187.1">
    <property type="nucleotide sequence ID" value="NZ_FQUG01000005.1"/>
</dbReference>
<evidence type="ECO:0000256" key="1">
    <source>
        <dbReference type="ARBA" id="ARBA00022676"/>
    </source>
</evidence>
<keyword evidence="4" id="KW-1185">Reference proteome</keyword>